<dbReference type="GO" id="GO:0008270">
    <property type="term" value="F:zinc ion binding"/>
    <property type="evidence" value="ECO:0007669"/>
    <property type="project" value="UniProtKB-KW"/>
</dbReference>
<accession>A0A8K0CDV5</accession>
<keyword evidence="4" id="KW-0862">Zinc</keyword>
<keyword evidence="8" id="KW-1185">Reference proteome</keyword>
<evidence type="ECO:0000256" key="6">
    <source>
        <dbReference type="SAM" id="MobiDB-lite"/>
    </source>
</evidence>
<dbReference type="PANTHER" id="PTHR13340">
    <property type="entry name" value="GATA ZINC FINGER DOMAIN-CONTAINING"/>
    <property type="match status" value="1"/>
</dbReference>
<comment type="caution">
    <text evidence="7">The sequence shown here is derived from an EMBL/GenBank/DDBJ whole genome shotgun (WGS) entry which is preliminary data.</text>
</comment>
<reference evidence="7" key="1">
    <citation type="submission" date="2019-08" db="EMBL/GenBank/DDBJ databases">
        <title>The genome of the North American firefly Photinus pyralis.</title>
        <authorList>
            <consortium name="Photinus pyralis genome working group"/>
            <person name="Fallon T.R."/>
            <person name="Sander Lower S.E."/>
            <person name="Weng J.-K."/>
        </authorList>
    </citation>
    <scope>NUCLEOTIDE SEQUENCE</scope>
    <source>
        <strain evidence="7">TRF0915ILg1</strain>
        <tissue evidence="7">Whole body</tissue>
    </source>
</reference>
<sequence>MPLKGNPVCLKCETSESPLWTNAENLGALCLDCVNETKDTLKNELEEEDEKQDNFTKSRRKTRATRSYKTRLNPLALPKASAPKGRGRRAYFKRAPIKAPAAVATPVTSDSVFYKGSYFQVGDIVSMIDMDGDTYYAQIRGFLTDQYCEKSACVTWLLPTKHSPPPEKMFDPATYIMGPEEEVPRNLSCMEFIMHAPSDYYKAKNTPYPPIHAPAEPGYIWTTLPTIQRVHTNISQES</sequence>
<evidence type="ECO:0000313" key="8">
    <source>
        <dbReference type="Proteomes" id="UP000801492"/>
    </source>
</evidence>
<evidence type="ECO:0000256" key="3">
    <source>
        <dbReference type="ARBA" id="ARBA00022771"/>
    </source>
</evidence>
<dbReference type="EMBL" id="VTPC01090419">
    <property type="protein sequence ID" value="KAF2883436.1"/>
    <property type="molecule type" value="Genomic_DNA"/>
</dbReference>
<dbReference type="GO" id="GO:0005634">
    <property type="term" value="C:nucleus"/>
    <property type="evidence" value="ECO:0007669"/>
    <property type="project" value="UniProtKB-SubCell"/>
</dbReference>
<evidence type="ECO:0000256" key="4">
    <source>
        <dbReference type="ARBA" id="ARBA00022833"/>
    </source>
</evidence>
<dbReference type="GO" id="GO:0006325">
    <property type="term" value="P:chromatin organization"/>
    <property type="evidence" value="ECO:0007669"/>
    <property type="project" value="TreeGrafter"/>
</dbReference>
<dbReference type="Proteomes" id="UP000801492">
    <property type="component" value="Unassembled WGS sequence"/>
</dbReference>
<evidence type="ECO:0000256" key="5">
    <source>
        <dbReference type="ARBA" id="ARBA00023242"/>
    </source>
</evidence>
<proteinExistence type="predicted"/>
<dbReference type="PANTHER" id="PTHR13340:SF2">
    <property type="entry name" value="GATA ZINC FINGER DOMAIN-CONTAINING PROTEIN 1"/>
    <property type="match status" value="1"/>
</dbReference>
<keyword evidence="2" id="KW-0479">Metal-binding</keyword>
<dbReference type="InterPro" id="IPR039050">
    <property type="entry name" value="GATAD1"/>
</dbReference>
<evidence type="ECO:0008006" key="9">
    <source>
        <dbReference type="Google" id="ProtNLM"/>
    </source>
</evidence>
<organism evidence="7 8">
    <name type="scientific">Ignelater luminosus</name>
    <name type="common">Cucubano</name>
    <name type="synonym">Pyrophorus luminosus</name>
    <dbReference type="NCBI Taxonomy" id="2038154"/>
    <lineage>
        <taxon>Eukaryota</taxon>
        <taxon>Metazoa</taxon>
        <taxon>Ecdysozoa</taxon>
        <taxon>Arthropoda</taxon>
        <taxon>Hexapoda</taxon>
        <taxon>Insecta</taxon>
        <taxon>Pterygota</taxon>
        <taxon>Neoptera</taxon>
        <taxon>Endopterygota</taxon>
        <taxon>Coleoptera</taxon>
        <taxon>Polyphaga</taxon>
        <taxon>Elateriformia</taxon>
        <taxon>Elateroidea</taxon>
        <taxon>Elateridae</taxon>
        <taxon>Agrypninae</taxon>
        <taxon>Pyrophorini</taxon>
        <taxon>Ignelater</taxon>
    </lineage>
</organism>
<evidence type="ECO:0000313" key="7">
    <source>
        <dbReference type="EMBL" id="KAF2883436.1"/>
    </source>
</evidence>
<dbReference type="AlphaFoldDB" id="A0A8K0CDV5"/>
<evidence type="ECO:0000256" key="2">
    <source>
        <dbReference type="ARBA" id="ARBA00022723"/>
    </source>
</evidence>
<comment type="subcellular location">
    <subcellularLocation>
        <location evidence="1">Nucleus</location>
    </subcellularLocation>
</comment>
<keyword evidence="3" id="KW-0863">Zinc-finger</keyword>
<dbReference type="OrthoDB" id="9994231at2759"/>
<evidence type="ECO:0000256" key="1">
    <source>
        <dbReference type="ARBA" id="ARBA00004123"/>
    </source>
</evidence>
<name>A0A8K0CDV5_IGNLU</name>
<keyword evidence="5" id="KW-0539">Nucleus</keyword>
<feature type="region of interest" description="Disordered" evidence="6">
    <location>
        <begin position="44"/>
        <end position="63"/>
    </location>
</feature>
<gene>
    <name evidence="7" type="ORF">ILUMI_22746</name>
</gene>
<protein>
    <recommendedName>
        <fullName evidence="9">GATA zinc finger domain-containing protein 1</fullName>
    </recommendedName>
</protein>